<gene>
    <name evidence="1" type="ORF">MNOR_LOCUS36380</name>
</gene>
<evidence type="ECO:0000313" key="2">
    <source>
        <dbReference type="Proteomes" id="UP001497623"/>
    </source>
</evidence>
<proteinExistence type="predicted"/>
<dbReference type="Proteomes" id="UP001497623">
    <property type="component" value="Unassembled WGS sequence"/>
</dbReference>
<organism evidence="1 2">
    <name type="scientific">Meganyctiphanes norvegica</name>
    <name type="common">Northern krill</name>
    <name type="synonym">Thysanopoda norvegica</name>
    <dbReference type="NCBI Taxonomy" id="48144"/>
    <lineage>
        <taxon>Eukaryota</taxon>
        <taxon>Metazoa</taxon>
        <taxon>Ecdysozoa</taxon>
        <taxon>Arthropoda</taxon>
        <taxon>Crustacea</taxon>
        <taxon>Multicrustacea</taxon>
        <taxon>Malacostraca</taxon>
        <taxon>Eumalacostraca</taxon>
        <taxon>Eucarida</taxon>
        <taxon>Euphausiacea</taxon>
        <taxon>Euphausiidae</taxon>
        <taxon>Meganyctiphanes</taxon>
    </lineage>
</organism>
<feature type="non-terminal residue" evidence="1">
    <location>
        <position position="1"/>
    </location>
</feature>
<reference evidence="1 2" key="1">
    <citation type="submission" date="2024-05" db="EMBL/GenBank/DDBJ databases">
        <authorList>
            <person name="Wallberg A."/>
        </authorList>
    </citation>
    <scope>NUCLEOTIDE SEQUENCE [LARGE SCALE GENOMIC DNA]</scope>
</reference>
<name>A0AAV2SDV4_MEGNR</name>
<sequence>GIGVVNVVGAAAAQVTVPTLTCYECTDNPTDGYPYDPDCADYSYSGRTGTWNYYDACYIRIYDHGYLERGIAGSGHEDGDCRYGTDYTVCYCKSDYCNTESFCSQCGYPRPTPQPSASTTTEATTSTPSPVRLACYQCMGCSNVDSSTPVITDARYQSCVTTVTMDTGNVSRDGSYAQHPDGECDQDAGIISCWCSSSSLCNNINI</sequence>
<keyword evidence="2" id="KW-1185">Reference proteome</keyword>
<dbReference type="EMBL" id="CAXKWB010066018">
    <property type="protein sequence ID" value="CAL4189392.1"/>
    <property type="molecule type" value="Genomic_DNA"/>
</dbReference>
<protein>
    <submittedName>
        <fullName evidence="1">Uncharacterized protein</fullName>
    </submittedName>
</protein>
<dbReference type="AlphaFoldDB" id="A0AAV2SDV4"/>
<comment type="caution">
    <text evidence="1">The sequence shown here is derived from an EMBL/GenBank/DDBJ whole genome shotgun (WGS) entry which is preliminary data.</text>
</comment>
<accession>A0AAV2SDV4</accession>
<evidence type="ECO:0000313" key="1">
    <source>
        <dbReference type="EMBL" id="CAL4189392.1"/>
    </source>
</evidence>